<evidence type="ECO:0000259" key="3">
    <source>
        <dbReference type="PROSITE" id="PS51304"/>
    </source>
</evidence>
<feature type="domain" description="Galectin" evidence="3">
    <location>
        <begin position="11"/>
        <end position="138"/>
    </location>
</feature>
<dbReference type="Pfam" id="PF00337">
    <property type="entry name" value="Gal-bind_lectin"/>
    <property type="match status" value="1"/>
</dbReference>
<dbReference type="PANTHER" id="PTHR11346:SF174">
    <property type="entry name" value="GALAPTIN LEC-8-RELATED"/>
    <property type="match status" value="1"/>
</dbReference>
<protein>
    <recommendedName>
        <fullName evidence="2">Galectin</fullName>
    </recommendedName>
</protein>
<dbReference type="SUPFAM" id="SSF49899">
    <property type="entry name" value="Concanavalin A-like lectins/glucanases"/>
    <property type="match status" value="1"/>
</dbReference>
<dbReference type="OrthoDB" id="6251307at2759"/>
<evidence type="ECO:0000256" key="1">
    <source>
        <dbReference type="ARBA" id="ARBA00022734"/>
    </source>
</evidence>
<dbReference type="CDD" id="cd00070">
    <property type="entry name" value="GLECT"/>
    <property type="match status" value="1"/>
</dbReference>
<dbReference type="GO" id="GO:0016936">
    <property type="term" value="F:galactoside binding"/>
    <property type="evidence" value="ECO:0007669"/>
    <property type="project" value="TreeGrafter"/>
</dbReference>
<dbReference type="Proteomes" id="UP000218231">
    <property type="component" value="Unassembled WGS sequence"/>
</dbReference>
<dbReference type="InterPro" id="IPR013320">
    <property type="entry name" value="ConA-like_dom_sf"/>
</dbReference>
<keyword evidence="1 2" id="KW-0430">Lectin</keyword>
<organism evidence="4 5">
    <name type="scientific">Diploscapter pachys</name>
    <dbReference type="NCBI Taxonomy" id="2018661"/>
    <lineage>
        <taxon>Eukaryota</taxon>
        <taxon>Metazoa</taxon>
        <taxon>Ecdysozoa</taxon>
        <taxon>Nematoda</taxon>
        <taxon>Chromadorea</taxon>
        <taxon>Rhabditida</taxon>
        <taxon>Rhabditina</taxon>
        <taxon>Rhabditomorpha</taxon>
        <taxon>Rhabditoidea</taxon>
        <taxon>Rhabditidae</taxon>
        <taxon>Diploscapter</taxon>
    </lineage>
</organism>
<dbReference type="PANTHER" id="PTHR11346">
    <property type="entry name" value="GALECTIN"/>
    <property type="match status" value="1"/>
</dbReference>
<dbReference type="PROSITE" id="PS51304">
    <property type="entry name" value="GALECTIN"/>
    <property type="match status" value="1"/>
</dbReference>
<evidence type="ECO:0000313" key="5">
    <source>
        <dbReference type="Proteomes" id="UP000218231"/>
    </source>
</evidence>
<evidence type="ECO:0000313" key="4">
    <source>
        <dbReference type="EMBL" id="PAV66034.1"/>
    </source>
</evidence>
<dbReference type="InterPro" id="IPR044156">
    <property type="entry name" value="Galectin-like"/>
</dbReference>
<keyword evidence="5" id="KW-1185">Reference proteome</keyword>
<accession>A0A2A2JWH0</accession>
<dbReference type="EMBL" id="LIAE01010171">
    <property type="protein sequence ID" value="PAV66034.1"/>
    <property type="molecule type" value="Genomic_DNA"/>
</dbReference>
<dbReference type="FunFam" id="2.60.120.200:FF:000213">
    <property type="entry name" value="Galectin"/>
    <property type="match status" value="1"/>
</dbReference>
<dbReference type="GO" id="GO:0030246">
    <property type="term" value="F:carbohydrate binding"/>
    <property type="evidence" value="ECO:0007669"/>
    <property type="project" value="UniProtKB-UniRule"/>
</dbReference>
<comment type="caution">
    <text evidence="4">The sequence shown here is derived from an EMBL/GenBank/DDBJ whole genome shotgun (WGS) entry which is preliminary data.</text>
</comment>
<dbReference type="SMART" id="SM00908">
    <property type="entry name" value="Gal-bind_lectin"/>
    <property type="match status" value="1"/>
</dbReference>
<proteinExistence type="predicted"/>
<gene>
    <name evidence="4" type="ORF">WR25_05120</name>
</gene>
<sequence>MHTVYSPPVPGTIPIHEQLRDGCKIRVLGNVTNGHDKTFVIELLSGPHIVLHLSFRFHKEHQIVMNSSSFGNWGPEVRHKNPLHHGDAFDLLISVHSDHYYISVNGHHLADYHHRFPAASVQAVGLRGDVGVSQVIFEGFSFHQDWNRPHNFGHGGFLGYGTDQYRPPQFQQGHSYNAYWNR</sequence>
<dbReference type="AlphaFoldDB" id="A0A2A2JWH0"/>
<dbReference type="Gene3D" id="2.60.120.200">
    <property type="match status" value="1"/>
</dbReference>
<reference evidence="4 5" key="1">
    <citation type="journal article" date="2017" name="Curr. Biol.">
        <title>Genome architecture and evolution of a unichromosomal asexual nematode.</title>
        <authorList>
            <person name="Fradin H."/>
            <person name="Zegar C."/>
            <person name="Gutwein M."/>
            <person name="Lucas J."/>
            <person name="Kovtun M."/>
            <person name="Corcoran D."/>
            <person name="Baugh L.R."/>
            <person name="Kiontke K."/>
            <person name="Gunsalus K."/>
            <person name="Fitch D.H."/>
            <person name="Piano F."/>
        </authorList>
    </citation>
    <scope>NUCLEOTIDE SEQUENCE [LARGE SCALE GENOMIC DNA]</scope>
    <source>
        <strain evidence="4">PF1309</strain>
    </source>
</reference>
<evidence type="ECO:0000256" key="2">
    <source>
        <dbReference type="RuleBase" id="RU102079"/>
    </source>
</evidence>
<dbReference type="InterPro" id="IPR001079">
    <property type="entry name" value="Galectin_CRD"/>
</dbReference>
<dbReference type="SMART" id="SM00276">
    <property type="entry name" value="GLECT"/>
    <property type="match status" value="1"/>
</dbReference>
<name>A0A2A2JWH0_9BILA</name>
<dbReference type="STRING" id="2018661.A0A2A2JWH0"/>